<comment type="caution">
    <text evidence="2">The sequence shown here is derived from an EMBL/GenBank/DDBJ whole genome shotgun (WGS) entry which is preliminary data.</text>
</comment>
<dbReference type="RefSeq" id="WP_110310113.1">
    <property type="nucleotide sequence ID" value="NZ_QICL01000006.1"/>
</dbReference>
<sequence>MKCQLLLIFTLATTCVGAQDKSLSYGASLISELQYNLSNKDQDVPKWANLLALDAELKTDRWWKNGMFKASFWSIRNSFDRPIAKDHLIFSNIDAKSHLLLCSALGYEHRFGRFMVFGGIRDVNIDYFTTPCDLFFTNSSAGITPTISLNYKAAVYPMAAMGIHMEYSSDNFVFMNSFYNNLKGVNEDNIFQFGFNPVKNGYVNFSQVEYSANSGIYYLGWVMEKTPERNFRYSTYISAEKNIARFSGSVLRAASKIGYTPQKDHYCRTYLGSGVILSNLLEDNEKDRLGLMLVYADLADDDELAAELTYVIELFPSVYLQPALHFIKHTKMNELLGLLRVTVNLNH</sequence>
<protein>
    <submittedName>
        <fullName evidence="2">Carbohydrate-selective porin OprB</fullName>
    </submittedName>
</protein>
<dbReference type="AlphaFoldDB" id="A0A2V3PSR9"/>
<evidence type="ECO:0000256" key="1">
    <source>
        <dbReference type="ARBA" id="ARBA00008769"/>
    </source>
</evidence>
<evidence type="ECO:0000313" key="3">
    <source>
        <dbReference type="Proteomes" id="UP000247973"/>
    </source>
</evidence>
<dbReference type="OrthoDB" id="996831at2"/>
<dbReference type="InterPro" id="IPR038673">
    <property type="entry name" value="OprB_sf"/>
</dbReference>
<dbReference type="EMBL" id="QICL01000006">
    <property type="protein sequence ID" value="PXV65926.1"/>
    <property type="molecule type" value="Genomic_DNA"/>
</dbReference>
<name>A0A2V3PSR9_9BACT</name>
<dbReference type="Gene3D" id="2.40.160.180">
    <property type="entry name" value="Carbohydrate-selective porin OprB"/>
    <property type="match status" value="1"/>
</dbReference>
<proteinExistence type="inferred from homology"/>
<dbReference type="Proteomes" id="UP000247973">
    <property type="component" value="Unassembled WGS sequence"/>
</dbReference>
<gene>
    <name evidence="2" type="ORF">CLV62_10699</name>
</gene>
<organism evidence="2 3">
    <name type="scientific">Dysgonomonas alginatilytica</name>
    <dbReference type="NCBI Taxonomy" id="1605892"/>
    <lineage>
        <taxon>Bacteria</taxon>
        <taxon>Pseudomonadati</taxon>
        <taxon>Bacteroidota</taxon>
        <taxon>Bacteroidia</taxon>
        <taxon>Bacteroidales</taxon>
        <taxon>Dysgonomonadaceae</taxon>
        <taxon>Dysgonomonas</taxon>
    </lineage>
</organism>
<accession>A0A2V3PSR9</accession>
<keyword evidence="3" id="KW-1185">Reference proteome</keyword>
<evidence type="ECO:0000313" key="2">
    <source>
        <dbReference type="EMBL" id="PXV65926.1"/>
    </source>
</evidence>
<reference evidence="2 3" key="1">
    <citation type="submission" date="2018-03" db="EMBL/GenBank/DDBJ databases">
        <title>Genomic Encyclopedia of Archaeal and Bacterial Type Strains, Phase II (KMG-II): from individual species to whole genera.</title>
        <authorList>
            <person name="Goeker M."/>
        </authorList>
    </citation>
    <scope>NUCLEOTIDE SEQUENCE [LARGE SCALE GENOMIC DNA]</scope>
    <source>
        <strain evidence="2 3">DSM 100214</strain>
    </source>
</reference>
<comment type="similarity">
    <text evidence="1">Belongs to the OprB family.</text>
</comment>